<evidence type="ECO:0000313" key="2">
    <source>
        <dbReference type="Proteomes" id="UP000724584"/>
    </source>
</evidence>
<dbReference type="Proteomes" id="UP000724584">
    <property type="component" value="Unassembled WGS sequence"/>
</dbReference>
<protein>
    <submittedName>
        <fullName evidence="1">Uncharacterized protein</fullName>
    </submittedName>
</protein>
<proteinExistence type="predicted"/>
<name>A0ACB7PDY8_9PEZI</name>
<comment type="caution">
    <text evidence="1">The sequence shown here is derived from an EMBL/GenBank/DDBJ whole genome shotgun (WGS) entry which is preliminary data.</text>
</comment>
<reference evidence="1 2" key="1">
    <citation type="journal article" date="2021" name="Nat. Commun.">
        <title>Genetic determinants of endophytism in the Arabidopsis root mycobiome.</title>
        <authorList>
            <person name="Mesny F."/>
            <person name="Miyauchi S."/>
            <person name="Thiergart T."/>
            <person name="Pickel B."/>
            <person name="Atanasova L."/>
            <person name="Karlsson M."/>
            <person name="Huettel B."/>
            <person name="Barry K.W."/>
            <person name="Haridas S."/>
            <person name="Chen C."/>
            <person name="Bauer D."/>
            <person name="Andreopoulos W."/>
            <person name="Pangilinan J."/>
            <person name="LaButti K."/>
            <person name="Riley R."/>
            <person name="Lipzen A."/>
            <person name="Clum A."/>
            <person name="Drula E."/>
            <person name="Henrissat B."/>
            <person name="Kohler A."/>
            <person name="Grigoriev I.V."/>
            <person name="Martin F.M."/>
            <person name="Hacquard S."/>
        </authorList>
    </citation>
    <scope>NUCLEOTIDE SEQUENCE [LARGE SCALE GENOMIC DNA]</scope>
    <source>
        <strain evidence="1 2">MPI-SDFR-AT-0079</strain>
    </source>
</reference>
<evidence type="ECO:0000313" key="1">
    <source>
        <dbReference type="EMBL" id="KAH6637046.1"/>
    </source>
</evidence>
<keyword evidence="2" id="KW-1185">Reference proteome</keyword>
<dbReference type="EMBL" id="JAGIZQ010000003">
    <property type="protein sequence ID" value="KAH6637046.1"/>
    <property type="molecule type" value="Genomic_DNA"/>
</dbReference>
<accession>A0ACB7PDY8</accession>
<gene>
    <name evidence="1" type="ORF">F5144DRAFT_611678</name>
</gene>
<organism evidence="1 2">
    <name type="scientific">Chaetomium tenue</name>
    <dbReference type="NCBI Taxonomy" id="1854479"/>
    <lineage>
        <taxon>Eukaryota</taxon>
        <taxon>Fungi</taxon>
        <taxon>Dikarya</taxon>
        <taxon>Ascomycota</taxon>
        <taxon>Pezizomycotina</taxon>
        <taxon>Sordariomycetes</taxon>
        <taxon>Sordariomycetidae</taxon>
        <taxon>Sordariales</taxon>
        <taxon>Chaetomiaceae</taxon>
        <taxon>Chaetomium</taxon>
    </lineage>
</organism>
<sequence length="1041" mass="113296">MSPTNTFKPSPASESYACYSSNNTILVLSTGHVDLGELTFAEDTALIYAESVTISKDVSAPGKSLGIFCSQLNVVGPSQSVDLAGRGGEDMSTSPKGDGKPGGDGQQGGNMWLYVENTNNSPFELNIIANGGNAGRGGDTLDEKGIGGNGGNGGNAGSISIAYGTAAGDLLLSLRELKDYTWPQKAASILRSFIPGCESLPPGNVNPVRVEALKDEAELHLGYHTSMTRLVRLLETLEFASSSDTALVDSCRRAIGTMLKSDEFPVSVSPSNILATDSLSASIVKWMDEGGEERKQEILEQIRLLTQTVNDTSDDSGFSTKLQGVTGDLRAVTIRLATLTSRQIASSTGGRGGAGGVGLHSDSKTGQPGKKGEDGSRTSTALSLDRNAEYLKLDQVCVFPEQCQMLLNEADNLFFVNTPDSRSKAATLYTRLVQRLSFVPKLAQQPDCSLSTAYSHMESNLKLTVAALPQLKSVLSQASSRRLRILAGQDMFGHDPSWVPRLSIKVYSQRAEVLLPLLKEAEDIASGYQQALKDDAKVGDYLRRSLKAGKENEEKIQSRISSQCGSDGVISVAALQIKQVTYELEKVKREIELALQVDVWKMLDALTLLVVSRSLSDLSDFAKTAKKELTTIEDETGEKFEKANIIEKFVSCSDTLKSLEEALDLGNDGKIKLEDPGGIKVVAAIDSVKALVKQFKAAIPDHAKSLEKLLDDYVSTVLRRNSAVLSYNGAVQVVGEAVAELAYYREQNPKLGSELLNLNPQIPIIFFWMTRLRDTLRLDVMQQLNYQGRAICFWGPRSPLSFAESGPLQGYSHLRANQQSLEREFQKCLETFASSTWSVWPSKRQDPGLRYQLSDTEVQRLLQNPRMDSNGKRVYETAVTFPPITGNQTFAGMANIRLNQVRVWLPGARRSPEAGGSRQLLQISICHLGHETLWGPNRTSYDFVHEPVDLQFTYDTAGIDTIASCTTNVVFGRQAIERDYTGGGEVTESTVAPVGPLAEWRIEVREGDNDGLDLTKVTGVWMEFCGRNMPFQGPGDEVEGA</sequence>